<organism evidence="1 2">
    <name type="scientific">Brachionus plicatilis</name>
    <name type="common">Marine rotifer</name>
    <name type="synonym">Brachionus muelleri</name>
    <dbReference type="NCBI Taxonomy" id="10195"/>
    <lineage>
        <taxon>Eukaryota</taxon>
        <taxon>Metazoa</taxon>
        <taxon>Spiralia</taxon>
        <taxon>Gnathifera</taxon>
        <taxon>Rotifera</taxon>
        <taxon>Eurotatoria</taxon>
        <taxon>Monogononta</taxon>
        <taxon>Pseudotrocha</taxon>
        <taxon>Ploima</taxon>
        <taxon>Brachionidae</taxon>
        <taxon>Brachionus</taxon>
    </lineage>
</organism>
<reference evidence="1 2" key="1">
    <citation type="journal article" date="2018" name="Sci. Rep.">
        <title>Genomic signatures of local adaptation to the degree of environmental predictability in rotifers.</title>
        <authorList>
            <person name="Franch-Gras L."/>
            <person name="Hahn C."/>
            <person name="Garcia-Roger E.M."/>
            <person name="Carmona M.J."/>
            <person name="Serra M."/>
            <person name="Gomez A."/>
        </authorList>
    </citation>
    <scope>NUCLEOTIDE SEQUENCE [LARGE SCALE GENOMIC DNA]</scope>
    <source>
        <strain evidence="1">HYR1</strain>
    </source>
</reference>
<proteinExistence type="predicted"/>
<comment type="caution">
    <text evidence="1">The sequence shown here is derived from an EMBL/GenBank/DDBJ whole genome shotgun (WGS) entry which is preliminary data.</text>
</comment>
<name>A0A3M7QWX8_BRAPC</name>
<sequence length="105" mass="12167">MLLDSRQFLLSLRDFLSICLAKTKSETWERISDFCLNELADIMLSNSSTSLALSWQSYTQIFLLGFATRLFKFDKSADSQIFILVDLLYNKKNTNYGHIRINNSI</sequence>
<accession>A0A3M7QWX8</accession>
<dbReference type="AlphaFoldDB" id="A0A3M7QWX8"/>
<evidence type="ECO:0000313" key="2">
    <source>
        <dbReference type="Proteomes" id="UP000276133"/>
    </source>
</evidence>
<gene>
    <name evidence="1" type="ORF">BpHYR1_024403</name>
</gene>
<evidence type="ECO:0000313" key="1">
    <source>
        <dbReference type="EMBL" id="RNA15475.1"/>
    </source>
</evidence>
<dbReference type="EMBL" id="REGN01004939">
    <property type="protein sequence ID" value="RNA15475.1"/>
    <property type="molecule type" value="Genomic_DNA"/>
</dbReference>
<dbReference type="Proteomes" id="UP000276133">
    <property type="component" value="Unassembled WGS sequence"/>
</dbReference>
<keyword evidence="2" id="KW-1185">Reference proteome</keyword>
<protein>
    <submittedName>
        <fullName evidence="1">Uncharacterized protein</fullName>
    </submittedName>
</protein>